<name>A0ACC2VL95_9TREE</name>
<dbReference type="Proteomes" id="UP001230649">
    <property type="component" value="Unassembled WGS sequence"/>
</dbReference>
<accession>A0ACC2VL95</accession>
<evidence type="ECO:0000313" key="1">
    <source>
        <dbReference type="EMBL" id="KAJ9100057.1"/>
    </source>
</evidence>
<protein>
    <submittedName>
        <fullName evidence="1">Uncharacterized protein</fullName>
    </submittedName>
</protein>
<sequence>MSGDPASQVDRESKANSDRAEDLPQPSRLASSLTARRRTGDGDSDREGSEDQKPFGKRDAETLMVLEDLKTGPVEYGRDPEGMAEWTWVEPNSGINLRQVSGKALNDRSLTLPLITSQRYTSHNDVQELMTSRYYLSPSRLYSVVRLSRDRQYFDVPLDSDWITIAIVCGKSEIRNINGGATNGQASTSVKNGSDDGDEDDDNGPSPAKKKSKSRVKTEEGLVDAKKKTRKFVNLRLCSLPNKASRKGNGVSGDALLTLLLFEAESESRSKNGDSTKVHYRGGSGGAYEKWWKLDVGSVIGIVAPKVLKPWSKGNQTPHPLSHPLGLTPSSVEDIFLIGRSQDLGQCKSIKRDGNRCEDWVDKRISQHCEYHVHLAVKSGKAGRAEFSSSTAPFELRAGSGAKVKDEYDPVRKTGLLPRNGGYAKKQLQFDNNAGGQAYIVGGKMISGKQTSFADEFVHEKMGREKGRKLKRRKDEQREEEALQSFLDREMASGSTGAKYLRAIQELNSSKDKEKGKGKSSEIPDPGSALKGGEDTSSTTPFRAETIRKIGFNPAAYSDPLQGLKVTAETNKALDELRGRIRGVPRVRLGKAPGQKMSNVINPLMPQGADVLHDDADYPFSDYQDSDDDNMVDLD</sequence>
<evidence type="ECO:0000313" key="2">
    <source>
        <dbReference type="Proteomes" id="UP001230649"/>
    </source>
</evidence>
<proteinExistence type="predicted"/>
<gene>
    <name evidence="1" type="ORF">QFC20_005581</name>
</gene>
<comment type="caution">
    <text evidence="1">The sequence shown here is derived from an EMBL/GenBank/DDBJ whole genome shotgun (WGS) entry which is preliminary data.</text>
</comment>
<organism evidence="1 2">
    <name type="scientific">Naganishia adeliensis</name>
    <dbReference type="NCBI Taxonomy" id="92952"/>
    <lineage>
        <taxon>Eukaryota</taxon>
        <taxon>Fungi</taxon>
        <taxon>Dikarya</taxon>
        <taxon>Basidiomycota</taxon>
        <taxon>Agaricomycotina</taxon>
        <taxon>Tremellomycetes</taxon>
        <taxon>Filobasidiales</taxon>
        <taxon>Filobasidiaceae</taxon>
        <taxon>Naganishia</taxon>
    </lineage>
</organism>
<keyword evidence="2" id="KW-1185">Reference proteome</keyword>
<reference evidence="1" key="1">
    <citation type="submission" date="2023-04" db="EMBL/GenBank/DDBJ databases">
        <title>Draft Genome sequencing of Naganishia species isolated from polar environments using Oxford Nanopore Technology.</title>
        <authorList>
            <person name="Leo P."/>
            <person name="Venkateswaran K."/>
        </authorList>
    </citation>
    <scope>NUCLEOTIDE SEQUENCE</scope>
    <source>
        <strain evidence="1">MNA-CCFEE 5262</strain>
    </source>
</reference>
<dbReference type="EMBL" id="JASBWS010000079">
    <property type="protein sequence ID" value="KAJ9100057.1"/>
    <property type="molecule type" value="Genomic_DNA"/>
</dbReference>